<keyword evidence="1" id="KW-1133">Transmembrane helix</keyword>
<dbReference type="AlphaFoldDB" id="A0A1L0D102"/>
<evidence type="ECO:0000313" key="4">
    <source>
        <dbReference type="Proteomes" id="UP000182334"/>
    </source>
</evidence>
<feature type="transmembrane region" description="Helical" evidence="1">
    <location>
        <begin position="242"/>
        <end position="260"/>
    </location>
</feature>
<name>A0A1L0D102_9ASCO</name>
<dbReference type="PANTHER" id="PTHR40368:SF1">
    <property type="entry name" value="YALI0F14399P"/>
    <property type="match status" value="1"/>
</dbReference>
<keyword evidence="1" id="KW-0812">Transmembrane</keyword>
<gene>
    <name evidence="3" type="ORF">SAMEA4029010_CIC11G00000001302</name>
</gene>
<dbReference type="EMBL" id="LT635757">
    <property type="protein sequence ID" value="SGZ50132.1"/>
    <property type="molecule type" value="Genomic_DNA"/>
</dbReference>
<feature type="chain" id="PRO_5012024065" evidence="2">
    <location>
        <begin position="18"/>
        <end position="281"/>
    </location>
</feature>
<reference evidence="3 4" key="1">
    <citation type="submission" date="2016-10" db="EMBL/GenBank/DDBJ databases">
        <authorList>
            <person name="de Groot N.N."/>
        </authorList>
    </citation>
    <scope>NUCLEOTIDE SEQUENCE [LARGE SCALE GENOMIC DNA]</scope>
    <source>
        <strain evidence="3 4">CBS 141442</strain>
    </source>
</reference>
<evidence type="ECO:0000313" key="3">
    <source>
        <dbReference type="EMBL" id="SGZ50132.1"/>
    </source>
</evidence>
<evidence type="ECO:0000256" key="2">
    <source>
        <dbReference type="SAM" id="SignalP"/>
    </source>
</evidence>
<dbReference type="Proteomes" id="UP000182334">
    <property type="component" value="Chromosome II"/>
</dbReference>
<proteinExistence type="predicted"/>
<feature type="signal peptide" evidence="2">
    <location>
        <begin position="1"/>
        <end position="17"/>
    </location>
</feature>
<dbReference type="OrthoDB" id="18530at2759"/>
<keyword evidence="4" id="KW-1185">Reference proteome</keyword>
<dbReference type="STRING" id="45354.A0A1L0D102"/>
<sequence>MKLQNLAVLSLAGSAYAAISVSKKWFPLTRKGEIPTIEPYVEGQDVFIDCISRNIDTGEHKFDSNDRIVYTAFPTCKETGKPLTFHYGVLEDLNCTVVFTDELYHLFQLYIHEDAPFSCRIPLSTEANYMELGGATIPLTFNFRGEVRDSHLNVDPNLNVFFTKPGGKKPEQQSFISAVAWSSSTNATRVIIGDSLTLHMAVRWFDDLKNAGSLSPDGDGLPYADGFYKLPLNSIPISYNQYAFTLIMVAVISFVVSFAVSTRFRKRKSFHDRESDFGKKD</sequence>
<protein>
    <submittedName>
        <fullName evidence="3">CIC11C00000001302</fullName>
    </submittedName>
</protein>
<dbReference type="PANTHER" id="PTHR40368">
    <property type="entry name" value="YALI0F14399P"/>
    <property type="match status" value="1"/>
</dbReference>
<keyword evidence="2" id="KW-0732">Signal</keyword>
<organism evidence="3 4">
    <name type="scientific">Sungouiella intermedia</name>
    <dbReference type="NCBI Taxonomy" id="45354"/>
    <lineage>
        <taxon>Eukaryota</taxon>
        <taxon>Fungi</taxon>
        <taxon>Dikarya</taxon>
        <taxon>Ascomycota</taxon>
        <taxon>Saccharomycotina</taxon>
        <taxon>Pichiomycetes</taxon>
        <taxon>Metschnikowiaceae</taxon>
        <taxon>Sungouiella</taxon>
    </lineage>
</organism>
<evidence type="ECO:0000256" key="1">
    <source>
        <dbReference type="SAM" id="Phobius"/>
    </source>
</evidence>
<keyword evidence="1" id="KW-0472">Membrane</keyword>
<accession>A0A1L0D102</accession>